<dbReference type="GeneID" id="19319540"/>
<dbReference type="EMBL" id="KE361641">
    <property type="protein sequence ID" value="EPQ27168.1"/>
    <property type="molecule type" value="Genomic_DNA"/>
</dbReference>
<evidence type="ECO:0000313" key="6">
    <source>
        <dbReference type="Proteomes" id="UP000053664"/>
    </source>
</evidence>
<reference evidence="5 6" key="1">
    <citation type="journal article" date="2013" name="Plant Cell">
        <title>The transition from a phytopathogenic smut ancestor to an anamorphic biocontrol agent deciphered by comparative whole-genome analysis.</title>
        <authorList>
            <person name="Lefebvre F."/>
            <person name="Joly D.L."/>
            <person name="Labbe C."/>
            <person name="Teichmann B."/>
            <person name="Linning R."/>
            <person name="Belzile F."/>
            <person name="Bakkeren G."/>
            <person name="Belanger R.R."/>
        </authorList>
    </citation>
    <scope>NUCLEOTIDE SEQUENCE [LARGE SCALE GENOMIC DNA]</scope>
    <source>
        <strain evidence="5 6">PF-1</strain>
    </source>
</reference>
<name>A0A061H3P4_9BASI</name>
<feature type="compositionally biased region" description="Polar residues" evidence="4">
    <location>
        <begin position="65"/>
        <end position="78"/>
    </location>
</feature>
<dbReference type="PANTHER" id="PTHR11001:SF2">
    <property type="entry name" value="MITOCHONDRIAL FISSION PROCESS PROTEIN 1"/>
    <property type="match status" value="1"/>
</dbReference>
<protein>
    <recommendedName>
        <fullName evidence="2">Mitochondrial fission process protein 1</fullName>
    </recommendedName>
    <alternativeName>
        <fullName evidence="3">Mitochondrial 18 kDa protein</fullName>
    </alternativeName>
</protein>
<dbReference type="Pfam" id="PF10558">
    <property type="entry name" value="MTP18"/>
    <property type="match status" value="1"/>
</dbReference>
<dbReference type="KEGG" id="pfp:PFL1_05449"/>
<evidence type="ECO:0000256" key="4">
    <source>
        <dbReference type="SAM" id="MobiDB-lite"/>
    </source>
</evidence>
<dbReference type="Proteomes" id="UP000053664">
    <property type="component" value="Unassembled WGS sequence"/>
</dbReference>
<accession>A0A061H3P4</accession>
<gene>
    <name evidence="5" type="ORF">PFL1_05449</name>
</gene>
<feature type="region of interest" description="Disordered" evidence="4">
    <location>
        <begin position="64"/>
        <end position="84"/>
    </location>
</feature>
<evidence type="ECO:0000313" key="5">
    <source>
        <dbReference type="EMBL" id="EPQ27168.1"/>
    </source>
</evidence>
<dbReference type="InterPro" id="IPR019560">
    <property type="entry name" value="Mitochondrial_18_kDa_protein"/>
</dbReference>
<dbReference type="GO" id="GO:0000266">
    <property type="term" value="P:mitochondrial fission"/>
    <property type="evidence" value="ECO:0007669"/>
    <property type="project" value="TreeGrafter"/>
</dbReference>
<dbReference type="eggNOG" id="ENOG502RZGV">
    <property type="taxonomic scope" value="Eukaryota"/>
</dbReference>
<dbReference type="OrthoDB" id="424969at2759"/>
<dbReference type="RefSeq" id="XP_007881170.1">
    <property type="nucleotide sequence ID" value="XM_007882979.1"/>
</dbReference>
<sequence length="316" mass="33372">MDSLFSLLTLRTGILDFPRHSGWPETGPAGSSSIFSFALRAAASASASASPALASNTKLGDVAPASNTTGLPTPTVDSNEPLLKPTSEQDVGLLRYSAYLARIKTLTLRSTRYLAYTSEVGEAFRPLTRPEVVRAAYAISWLYIIYDVSAAGYRAAKIQEAATPGDGLVETAEKKAIDAAASLGIDRSTLDRLNDAQKVELKKRADAALASSAPHHSEGTNVALIMARRAVFQSIASMALPAFTIHSIVKYSAPLFAKASNLRIRAMGPTIAGLAFVPALPFLFDHPVEHAVDLAFDWAQEAVLGGGGGGAKEKTQ</sequence>
<dbReference type="AlphaFoldDB" id="A0A061H3P4"/>
<proteinExistence type="inferred from homology"/>
<evidence type="ECO:0000256" key="3">
    <source>
        <dbReference type="ARBA" id="ARBA00029631"/>
    </source>
</evidence>
<dbReference type="PANTHER" id="PTHR11001">
    <property type="entry name" value="MITOCHONDRIAL FISSION PROCESS PROTEIN 1"/>
    <property type="match status" value="1"/>
</dbReference>
<comment type="similarity">
    <text evidence="1">Belongs to the MTFP1 family.</text>
</comment>
<organism evidence="5 6">
    <name type="scientific">Pseudozyma flocculosa PF-1</name>
    <dbReference type="NCBI Taxonomy" id="1277687"/>
    <lineage>
        <taxon>Eukaryota</taxon>
        <taxon>Fungi</taxon>
        <taxon>Dikarya</taxon>
        <taxon>Basidiomycota</taxon>
        <taxon>Ustilaginomycotina</taxon>
        <taxon>Ustilaginomycetes</taxon>
        <taxon>Ustilaginales</taxon>
        <taxon>Ustilaginaceae</taxon>
        <taxon>Pseudozyma</taxon>
    </lineage>
</organism>
<evidence type="ECO:0000256" key="2">
    <source>
        <dbReference type="ARBA" id="ARBA00017835"/>
    </source>
</evidence>
<dbReference type="HOGENOM" id="CLU_053720_0_0_1"/>
<dbReference type="GO" id="GO:0005739">
    <property type="term" value="C:mitochondrion"/>
    <property type="evidence" value="ECO:0007669"/>
    <property type="project" value="TreeGrafter"/>
</dbReference>
<evidence type="ECO:0000256" key="1">
    <source>
        <dbReference type="ARBA" id="ARBA00009224"/>
    </source>
</evidence>